<proteinExistence type="predicted"/>
<evidence type="ECO:0000256" key="2">
    <source>
        <dbReference type="ARBA" id="ARBA00023125"/>
    </source>
</evidence>
<organism evidence="5 6">
    <name type="scientific">Undibacterium jejuense</name>
    <dbReference type="NCBI Taxonomy" id="1344949"/>
    <lineage>
        <taxon>Bacteria</taxon>
        <taxon>Pseudomonadati</taxon>
        <taxon>Pseudomonadota</taxon>
        <taxon>Betaproteobacteria</taxon>
        <taxon>Burkholderiales</taxon>
        <taxon>Oxalobacteraceae</taxon>
        <taxon>Undibacterium</taxon>
    </lineage>
</organism>
<dbReference type="SUPFAM" id="SSF51206">
    <property type="entry name" value="cAMP-binding domain-like"/>
    <property type="match status" value="1"/>
</dbReference>
<evidence type="ECO:0000259" key="4">
    <source>
        <dbReference type="PROSITE" id="PS51063"/>
    </source>
</evidence>
<evidence type="ECO:0000313" key="6">
    <source>
        <dbReference type="Proteomes" id="UP000634011"/>
    </source>
</evidence>
<gene>
    <name evidence="5" type="ORF">H8K32_14705</name>
</gene>
<dbReference type="InterPro" id="IPR012318">
    <property type="entry name" value="HTH_CRP"/>
</dbReference>
<dbReference type="Pfam" id="PF13545">
    <property type="entry name" value="HTH_Crp_2"/>
    <property type="match status" value="1"/>
</dbReference>
<name>A0A923KIW0_9BURK</name>
<comment type="caution">
    <text evidence="5">The sequence shown here is derived from an EMBL/GenBank/DDBJ whole genome shotgun (WGS) entry which is preliminary data.</text>
</comment>
<dbReference type="RefSeq" id="WP_186913300.1">
    <property type="nucleotide sequence ID" value="NZ_JACOFV010000014.1"/>
</dbReference>
<keyword evidence="1" id="KW-0805">Transcription regulation</keyword>
<dbReference type="SUPFAM" id="SSF46785">
    <property type="entry name" value="Winged helix' DNA-binding domain"/>
    <property type="match status" value="1"/>
</dbReference>
<keyword evidence="6" id="KW-1185">Reference proteome</keyword>
<dbReference type="InterPro" id="IPR014710">
    <property type="entry name" value="RmlC-like_jellyroll"/>
</dbReference>
<evidence type="ECO:0000313" key="5">
    <source>
        <dbReference type="EMBL" id="MBC3863352.1"/>
    </source>
</evidence>
<dbReference type="PROSITE" id="PS51063">
    <property type="entry name" value="HTH_CRP_2"/>
    <property type="match status" value="1"/>
</dbReference>
<dbReference type="EMBL" id="JACOFV010000014">
    <property type="protein sequence ID" value="MBC3863352.1"/>
    <property type="molecule type" value="Genomic_DNA"/>
</dbReference>
<dbReference type="InterPro" id="IPR018490">
    <property type="entry name" value="cNMP-bd_dom_sf"/>
</dbReference>
<evidence type="ECO:0000256" key="1">
    <source>
        <dbReference type="ARBA" id="ARBA00023015"/>
    </source>
</evidence>
<protein>
    <submittedName>
        <fullName evidence="5">Crp/Fnr family transcriptional regulator</fullName>
    </submittedName>
</protein>
<dbReference type="Gene3D" id="2.60.120.10">
    <property type="entry name" value="Jelly Rolls"/>
    <property type="match status" value="1"/>
</dbReference>
<dbReference type="Proteomes" id="UP000634011">
    <property type="component" value="Unassembled WGS sequence"/>
</dbReference>
<dbReference type="InterPro" id="IPR050397">
    <property type="entry name" value="Env_Response_Regulators"/>
</dbReference>
<keyword evidence="2" id="KW-0238">DNA-binding</keyword>
<feature type="domain" description="HTH crp-type" evidence="4">
    <location>
        <begin position="146"/>
        <end position="212"/>
    </location>
</feature>
<keyword evidence="3" id="KW-0804">Transcription</keyword>
<dbReference type="AlphaFoldDB" id="A0A923KIW0"/>
<dbReference type="GO" id="GO:0003700">
    <property type="term" value="F:DNA-binding transcription factor activity"/>
    <property type="evidence" value="ECO:0007669"/>
    <property type="project" value="TreeGrafter"/>
</dbReference>
<dbReference type="GO" id="GO:0005829">
    <property type="term" value="C:cytosol"/>
    <property type="evidence" value="ECO:0007669"/>
    <property type="project" value="TreeGrafter"/>
</dbReference>
<dbReference type="InterPro" id="IPR036390">
    <property type="entry name" value="WH_DNA-bd_sf"/>
</dbReference>
<dbReference type="PANTHER" id="PTHR24567">
    <property type="entry name" value="CRP FAMILY TRANSCRIPTIONAL REGULATORY PROTEIN"/>
    <property type="match status" value="1"/>
</dbReference>
<sequence length="242" mass="27769">MSTPISPMQNRLLASLVLVEFERLKPNLEVVNLAVGDIIYESGARQEFVYFPTTAVISLLYMMEDGELAEIASIGSEGIVGISWFLGGHSAINSATVQRAGDAYRLRGRYLKEEFDRAGSFLRLLLRYTQALITQMTQIALCHRYHNVEQQLCRWLLQNMDRSSSNSMKMTQQLIANSLGFRRERITEVASKLQDQHIIRYSRGSIVILDRAGLEKKVCECYWVIRQEFDHMLHQPQEHQNA</sequence>
<reference evidence="5" key="1">
    <citation type="submission" date="2020-08" db="EMBL/GenBank/DDBJ databases">
        <title>Novel species isolated from subtropical streams in China.</title>
        <authorList>
            <person name="Lu H."/>
        </authorList>
    </citation>
    <scope>NUCLEOTIDE SEQUENCE</scope>
    <source>
        <strain evidence="5">KACC 12607</strain>
    </source>
</reference>
<dbReference type="PANTHER" id="PTHR24567:SF74">
    <property type="entry name" value="HTH-TYPE TRANSCRIPTIONAL REGULATOR ARCR"/>
    <property type="match status" value="1"/>
</dbReference>
<dbReference type="GO" id="GO:0003677">
    <property type="term" value="F:DNA binding"/>
    <property type="evidence" value="ECO:0007669"/>
    <property type="project" value="UniProtKB-KW"/>
</dbReference>
<evidence type="ECO:0000256" key="3">
    <source>
        <dbReference type="ARBA" id="ARBA00023163"/>
    </source>
</evidence>
<accession>A0A923KIW0</accession>